<keyword evidence="4 10" id="KW-0863">Zinc-finger</keyword>
<feature type="repeat" description="CXXCXGXG motif" evidence="10">
    <location>
        <begin position="143"/>
        <end position="150"/>
    </location>
</feature>
<evidence type="ECO:0000256" key="11">
    <source>
        <dbReference type="PROSITE-ProRule" id="PRU00546"/>
    </source>
</evidence>
<feature type="repeat" description="CXXCXGXG motif" evidence="10">
    <location>
        <begin position="186"/>
        <end position="193"/>
    </location>
</feature>
<dbReference type="Proteomes" id="UP000298381">
    <property type="component" value="Unassembled WGS sequence"/>
</dbReference>
<comment type="subunit">
    <text evidence="10">Homodimer.</text>
</comment>
<dbReference type="InterPro" id="IPR036410">
    <property type="entry name" value="HSP_DnaJ_Cys-rich_dom_sf"/>
</dbReference>
<feature type="binding site" evidence="10">
    <location>
        <position position="186"/>
    </location>
    <ligand>
        <name>Zn(2+)</name>
        <dbReference type="ChEBI" id="CHEBI:29105"/>
        <label>2</label>
    </ligand>
</feature>
<keyword evidence="3 10" id="KW-0677">Repeat</keyword>
<comment type="similarity">
    <text evidence="8 10">Belongs to the DnaJ family.</text>
</comment>
<feature type="binding site" evidence="10">
    <location>
        <position position="160"/>
    </location>
    <ligand>
        <name>Zn(2+)</name>
        <dbReference type="ChEBI" id="CHEBI:29105"/>
        <label>2</label>
    </ligand>
</feature>
<comment type="function">
    <text evidence="7 10">Participates actively in the response to hyperosmotic and heat shock by preventing the aggregation of stress-denatured proteins and by disaggregating proteins, also in an autonomous, DnaK-independent fashion. Unfolded proteins bind initially to DnaJ; upon interaction with the DnaJ-bound protein, DnaK hydrolyzes its bound ATP, resulting in the formation of a stable complex. GrpE releases ADP from DnaK; ATP binding to DnaK triggers the release of the substrate protein, thus completing the reaction cycle. Several rounds of ATP-dependent interactions between DnaJ, DnaK and GrpE are required for fully efficient folding. Also involved, together with DnaK and GrpE, in the DNA replication of plasmids through activation of initiation proteins.</text>
</comment>
<comment type="cofactor">
    <cofactor evidence="10">
        <name>Zn(2+)</name>
        <dbReference type="ChEBI" id="CHEBI:29105"/>
    </cofactor>
    <text evidence="10">Binds 2 Zn(2+) ions per monomer.</text>
</comment>
<dbReference type="EMBL" id="SRIB01000007">
    <property type="protein sequence ID" value="TFZ40048.1"/>
    <property type="molecule type" value="Genomic_DNA"/>
</dbReference>
<dbReference type="GO" id="GO:0008270">
    <property type="term" value="F:zinc ion binding"/>
    <property type="evidence" value="ECO:0007669"/>
    <property type="project" value="UniProtKB-UniRule"/>
</dbReference>
<proteinExistence type="inferred from homology"/>
<dbReference type="GO" id="GO:0006260">
    <property type="term" value="P:DNA replication"/>
    <property type="evidence" value="ECO:0007669"/>
    <property type="project" value="UniProtKB-KW"/>
</dbReference>
<dbReference type="InterPro" id="IPR012724">
    <property type="entry name" value="DnaJ"/>
</dbReference>
<feature type="binding site" evidence="10">
    <location>
        <position position="189"/>
    </location>
    <ligand>
        <name>Zn(2+)</name>
        <dbReference type="ChEBI" id="CHEBI:29105"/>
        <label>2</label>
    </ligand>
</feature>
<feature type="repeat" description="CXXCXGXG motif" evidence="10">
    <location>
        <begin position="200"/>
        <end position="207"/>
    </location>
</feature>
<evidence type="ECO:0000256" key="8">
    <source>
        <dbReference type="ARBA" id="ARBA00061004"/>
    </source>
</evidence>
<dbReference type="GO" id="GO:0031072">
    <property type="term" value="F:heat shock protein binding"/>
    <property type="evidence" value="ECO:0007669"/>
    <property type="project" value="InterPro"/>
</dbReference>
<dbReference type="InterPro" id="IPR002939">
    <property type="entry name" value="DnaJ_C"/>
</dbReference>
<comment type="caution">
    <text evidence="14">The sequence shown here is derived from an EMBL/GenBank/DDBJ whole genome shotgun (WGS) entry which is preliminary data.</text>
</comment>
<dbReference type="FunFam" id="2.10.230.10:FF:000002">
    <property type="entry name" value="Molecular chaperone DnaJ"/>
    <property type="match status" value="1"/>
</dbReference>
<organism evidence="14 15">
    <name type="scientific">Soehngenia longivitae</name>
    <dbReference type="NCBI Taxonomy" id="2562294"/>
    <lineage>
        <taxon>Bacteria</taxon>
        <taxon>Bacillati</taxon>
        <taxon>Bacillota</taxon>
        <taxon>Tissierellia</taxon>
        <taxon>Tissierellales</taxon>
        <taxon>Tissierellaceae</taxon>
        <taxon>Soehngenia</taxon>
    </lineage>
</organism>
<protein>
    <recommendedName>
        <fullName evidence="9 10">Chaperone protein DnaJ</fullName>
    </recommendedName>
</protein>
<dbReference type="PANTHER" id="PTHR43096">
    <property type="entry name" value="DNAJ HOMOLOG 1, MITOCHONDRIAL-RELATED"/>
    <property type="match status" value="1"/>
</dbReference>
<dbReference type="PROSITE" id="PS51188">
    <property type="entry name" value="ZF_CR"/>
    <property type="match status" value="1"/>
</dbReference>
<evidence type="ECO:0000256" key="9">
    <source>
        <dbReference type="ARBA" id="ARBA00067609"/>
    </source>
</evidence>
<evidence type="ECO:0000256" key="3">
    <source>
        <dbReference type="ARBA" id="ARBA00022737"/>
    </source>
</evidence>
<feature type="binding site" evidence="10">
    <location>
        <position position="200"/>
    </location>
    <ligand>
        <name>Zn(2+)</name>
        <dbReference type="ChEBI" id="CHEBI:29105"/>
        <label>1</label>
    </ligand>
</feature>
<evidence type="ECO:0000313" key="15">
    <source>
        <dbReference type="Proteomes" id="UP000298381"/>
    </source>
</evidence>
<dbReference type="NCBIfam" id="TIGR02349">
    <property type="entry name" value="DnaJ_bact"/>
    <property type="match status" value="1"/>
</dbReference>
<dbReference type="InterPro" id="IPR001623">
    <property type="entry name" value="DnaJ_domain"/>
</dbReference>
<feature type="domain" description="J" evidence="12">
    <location>
        <begin position="5"/>
        <end position="70"/>
    </location>
</feature>
<keyword evidence="2 10" id="KW-0479">Metal-binding</keyword>
<dbReference type="OrthoDB" id="9779889at2"/>
<evidence type="ECO:0000256" key="4">
    <source>
        <dbReference type="ARBA" id="ARBA00022771"/>
    </source>
</evidence>
<evidence type="ECO:0000256" key="2">
    <source>
        <dbReference type="ARBA" id="ARBA00022723"/>
    </source>
</evidence>
<feature type="zinc finger region" description="CR-type" evidence="11">
    <location>
        <begin position="130"/>
        <end position="212"/>
    </location>
</feature>
<dbReference type="InterPro" id="IPR008971">
    <property type="entry name" value="HSP40/DnaJ_pept-bd"/>
</dbReference>
<comment type="subcellular location">
    <subcellularLocation>
        <location evidence="10">Cytoplasm</location>
    </subcellularLocation>
</comment>
<feature type="binding site" evidence="10">
    <location>
        <position position="146"/>
    </location>
    <ligand>
        <name>Zn(2+)</name>
        <dbReference type="ChEBI" id="CHEBI:29105"/>
        <label>1</label>
    </ligand>
</feature>
<dbReference type="Gene3D" id="1.10.287.110">
    <property type="entry name" value="DnaJ domain"/>
    <property type="match status" value="1"/>
</dbReference>
<evidence type="ECO:0000256" key="7">
    <source>
        <dbReference type="ARBA" id="ARBA00053423"/>
    </source>
</evidence>
<dbReference type="SUPFAM" id="SSF57938">
    <property type="entry name" value="DnaJ/Hsp40 cysteine-rich domain"/>
    <property type="match status" value="1"/>
</dbReference>
<reference evidence="14 15" key="1">
    <citation type="submission" date="2019-03" db="EMBL/GenBank/DDBJ databases">
        <title>Draft genome sequence data and analysis of a Fermenting Bacterium, Soehngenia longevitae strain 1933PT, isolated from petroleum reservoir in Azerbaijan.</title>
        <authorList>
            <person name="Grouzdev D.S."/>
            <person name="Bidzhieva S.K."/>
            <person name="Sokolova D.S."/>
            <person name="Tourova T.P."/>
            <person name="Poltaraus A.B."/>
            <person name="Nazina T.N."/>
        </authorList>
    </citation>
    <scope>NUCLEOTIDE SEQUENCE [LARGE SCALE GENOMIC DNA]</scope>
    <source>
        <strain evidence="14 15">1933P</strain>
    </source>
</reference>
<dbReference type="SUPFAM" id="SSF46565">
    <property type="entry name" value="Chaperone J-domain"/>
    <property type="match status" value="1"/>
</dbReference>
<feature type="binding site" evidence="10">
    <location>
        <position position="163"/>
    </location>
    <ligand>
        <name>Zn(2+)</name>
        <dbReference type="ChEBI" id="CHEBI:29105"/>
        <label>2</label>
    </ligand>
</feature>
<gene>
    <name evidence="10 14" type="primary">dnaJ</name>
    <name evidence="14" type="ORF">E4100_05975</name>
</gene>
<dbReference type="InterPro" id="IPR001305">
    <property type="entry name" value="HSP_DnaJ_Cys-rich_dom"/>
</dbReference>
<dbReference type="PRINTS" id="PR00625">
    <property type="entry name" value="JDOMAIN"/>
</dbReference>
<dbReference type="InterPro" id="IPR036869">
    <property type="entry name" value="J_dom_sf"/>
</dbReference>
<dbReference type="Gene3D" id="2.60.260.20">
    <property type="entry name" value="Urease metallochaperone UreE, N-terminal domain"/>
    <property type="match status" value="2"/>
</dbReference>
<dbReference type="CDD" id="cd10719">
    <property type="entry name" value="DnaJ_zf"/>
    <property type="match status" value="1"/>
</dbReference>
<accession>A0A4Z0D3R9</accession>
<dbReference type="GO" id="GO:0005737">
    <property type="term" value="C:cytoplasm"/>
    <property type="evidence" value="ECO:0007669"/>
    <property type="project" value="UniProtKB-SubCell"/>
</dbReference>
<sequence>MTVRDYYEILEVTKEASLEEIKRSYRKLAKKYHPDLNPNNSEAEKKFKEINEAYEVLSDEEKRARYDRYGHDGVNQQGTDFGGFGDIFDDLFDIFGGGFSRGFNNKQRGPERGTDLRYDLKLEFREAVFGVQKEISVKRMEECSECKGTGAKPGTSKTTCKKCKGTGELRYNQQTPFGRFVRVMPCDECNGSGEIIEEKCEHCHGTGKELKSKKIKIDIPAGVDNGNVITLRGEGNIGEKGAPRGDLYIYISVKEDPLFKREGNDLFVTIPITFTEATLGAEIEVPTLDGNENYSLPEGTKSHSIFKLKNKGVPNVRGTGRGDLYFTVEIVIPTNLNEKQKKMLLELSKELGEKYSTPTKKKFFDKVKDAFH</sequence>
<evidence type="ECO:0000256" key="10">
    <source>
        <dbReference type="HAMAP-Rule" id="MF_01152"/>
    </source>
</evidence>
<dbReference type="PROSITE" id="PS00636">
    <property type="entry name" value="DNAJ_1"/>
    <property type="match status" value="1"/>
</dbReference>
<keyword evidence="10" id="KW-0346">Stress response</keyword>
<dbReference type="NCBIfam" id="NF008035">
    <property type="entry name" value="PRK10767.1"/>
    <property type="match status" value="1"/>
</dbReference>
<dbReference type="SUPFAM" id="SSF49493">
    <property type="entry name" value="HSP40/DnaJ peptide-binding domain"/>
    <property type="match status" value="2"/>
</dbReference>
<dbReference type="AlphaFoldDB" id="A0A4Z0D3R9"/>
<dbReference type="PANTHER" id="PTHR43096:SF10">
    <property type="entry name" value="CHAPERONE PROTEIN DNAJ A6, CHLOROPLASTIC"/>
    <property type="match status" value="1"/>
</dbReference>
<keyword evidence="6 10" id="KW-0143">Chaperone</keyword>
<dbReference type="HAMAP" id="MF_01152">
    <property type="entry name" value="DnaJ"/>
    <property type="match status" value="1"/>
</dbReference>
<keyword evidence="10" id="KW-0963">Cytoplasm</keyword>
<dbReference type="InterPro" id="IPR018253">
    <property type="entry name" value="DnaJ_domain_CS"/>
</dbReference>
<dbReference type="SMART" id="SM00271">
    <property type="entry name" value="DnaJ"/>
    <property type="match status" value="1"/>
</dbReference>
<evidence type="ECO:0000259" key="13">
    <source>
        <dbReference type="PROSITE" id="PS51188"/>
    </source>
</evidence>
<dbReference type="PROSITE" id="PS50076">
    <property type="entry name" value="DNAJ_2"/>
    <property type="match status" value="1"/>
</dbReference>
<dbReference type="CDD" id="cd10747">
    <property type="entry name" value="DnaJ_C"/>
    <property type="match status" value="1"/>
</dbReference>
<dbReference type="FunFam" id="1.10.287.110:FF:000034">
    <property type="entry name" value="Chaperone protein DnaJ"/>
    <property type="match status" value="1"/>
</dbReference>
<comment type="domain">
    <text evidence="10">The J domain is necessary and sufficient to stimulate DnaK ATPase activity. Zinc center 1 plays an important role in the autonomous, DnaK-independent chaperone activity of DnaJ. Zinc center 2 is essential for interaction with DnaK and for DnaJ activity.</text>
</comment>
<dbReference type="FunFam" id="2.60.260.20:FF:000005">
    <property type="entry name" value="Chaperone protein dnaJ 1, mitochondrial"/>
    <property type="match status" value="1"/>
</dbReference>
<evidence type="ECO:0000313" key="14">
    <source>
        <dbReference type="EMBL" id="TFZ40048.1"/>
    </source>
</evidence>
<feature type="binding site" evidence="10">
    <location>
        <position position="203"/>
    </location>
    <ligand>
        <name>Zn(2+)</name>
        <dbReference type="ChEBI" id="CHEBI:29105"/>
        <label>1</label>
    </ligand>
</feature>
<keyword evidence="15" id="KW-1185">Reference proteome</keyword>
<evidence type="ECO:0000256" key="5">
    <source>
        <dbReference type="ARBA" id="ARBA00022833"/>
    </source>
</evidence>
<dbReference type="Gene3D" id="2.10.230.10">
    <property type="entry name" value="Heat shock protein DnaJ, cysteine-rich domain"/>
    <property type="match status" value="1"/>
</dbReference>
<dbReference type="Pfam" id="PF01556">
    <property type="entry name" value="DnaJ_C"/>
    <property type="match status" value="1"/>
</dbReference>
<evidence type="ECO:0000259" key="12">
    <source>
        <dbReference type="PROSITE" id="PS50076"/>
    </source>
</evidence>
<dbReference type="GO" id="GO:0051082">
    <property type="term" value="F:unfolded protein binding"/>
    <property type="evidence" value="ECO:0007669"/>
    <property type="project" value="UniProtKB-UniRule"/>
</dbReference>
<keyword evidence="1 10" id="KW-0235">DNA replication</keyword>
<keyword evidence="5 10" id="KW-0862">Zinc</keyword>
<dbReference type="GO" id="GO:0005524">
    <property type="term" value="F:ATP binding"/>
    <property type="evidence" value="ECO:0007669"/>
    <property type="project" value="InterPro"/>
</dbReference>
<evidence type="ECO:0000256" key="1">
    <source>
        <dbReference type="ARBA" id="ARBA00022705"/>
    </source>
</evidence>
<feature type="domain" description="CR-type" evidence="13">
    <location>
        <begin position="130"/>
        <end position="212"/>
    </location>
</feature>
<dbReference type="GO" id="GO:0042026">
    <property type="term" value="P:protein refolding"/>
    <property type="evidence" value="ECO:0007669"/>
    <property type="project" value="TreeGrafter"/>
</dbReference>
<evidence type="ECO:0000256" key="6">
    <source>
        <dbReference type="ARBA" id="ARBA00023186"/>
    </source>
</evidence>
<feature type="repeat" description="CXXCXGXG motif" evidence="10">
    <location>
        <begin position="160"/>
        <end position="167"/>
    </location>
</feature>
<dbReference type="Pfam" id="PF00226">
    <property type="entry name" value="DnaJ"/>
    <property type="match status" value="1"/>
</dbReference>
<dbReference type="RefSeq" id="WP_135271120.1">
    <property type="nucleotide sequence ID" value="NZ_SRIB01000007.1"/>
</dbReference>
<dbReference type="GO" id="GO:0009408">
    <property type="term" value="P:response to heat"/>
    <property type="evidence" value="ECO:0007669"/>
    <property type="project" value="InterPro"/>
</dbReference>
<feature type="binding site" evidence="10">
    <location>
        <position position="143"/>
    </location>
    <ligand>
        <name>Zn(2+)</name>
        <dbReference type="ChEBI" id="CHEBI:29105"/>
        <label>1</label>
    </ligand>
</feature>
<dbReference type="CDD" id="cd06257">
    <property type="entry name" value="DnaJ"/>
    <property type="match status" value="1"/>
</dbReference>
<dbReference type="Pfam" id="PF00684">
    <property type="entry name" value="DnaJ_CXXCXGXG"/>
    <property type="match status" value="1"/>
</dbReference>
<name>A0A4Z0D3R9_9FIRM</name>